<feature type="region of interest" description="Disordered" evidence="8">
    <location>
        <begin position="503"/>
        <end position="580"/>
    </location>
</feature>
<dbReference type="Proteomes" id="UP000733379">
    <property type="component" value="Unassembled WGS sequence"/>
</dbReference>
<keyword evidence="3" id="KW-0328">Glycosyltransferase</keyword>
<feature type="transmembrane region" description="Helical" evidence="9">
    <location>
        <begin position="470"/>
        <end position="493"/>
    </location>
</feature>
<feature type="transmembrane region" description="Helical" evidence="9">
    <location>
        <begin position="442"/>
        <end position="463"/>
    </location>
</feature>
<comment type="caution">
    <text evidence="12">The sequence shown here is derived from an EMBL/GenBank/DDBJ whole genome shotgun (WGS) entry which is preliminary data.</text>
</comment>
<evidence type="ECO:0000256" key="4">
    <source>
        <dbReference type="ARBA" id="ARBA00022679"/>
    </source>
</evidence>
<keyword evidence="7 9" id="KW-0472">Membrane</keyword>
<evidence type="ECO:0000256" key="2">
    <source>
        <dbReference type="ARBA" id="ARBA00022475"/>
    </source>
</evidence>
<dbReference type="InterPro" id="IPR038731">
    <property type="entry name" value="RgtA/B/C-like"/>
</dbReference>
<evidence type="ECO:0000256" key="7">
    <source>
        <dbReference type="ARBA" id="ARBA00023136"/>
    </source>
</evidence>
<dbReference type="InterPro" id="IPR050297">
    <property type="entry name" value="LipidA_mod_glycosyltrf_83"/>
</dbReference>
<feature type="domain" description="Putative mannosyltransferase YkcA/B-like C-terminal" evidence="11">
    <location>
        <begin position="590"/>
        <end position="684"/>
    </location>
</feature>
<feature type="compositionally biased region" description="Gly residues" evidence="8">
    <location>
        <begin position="509"/>
        <end position="528"/>
    </location>
</feature>
<evidence type="ECO:0000256" key="6">
    <source>
        <dbReference type="ARBA" id="ARBA00022989"/>
    </source>
</evidence>
<gene>
    <name evidence="12" type="ORF">KO481_14125</name>
    <name evidence="13" type="ORF">KO481_28785</name>
</gene>
<dbReference type="EMBL" id="JAHKNI010000011">
    <property type="protein sequence ID" value="MBU3065512.1"/>
    <property type="molecule type" value="Genomic_DNA"/>
</dbReference>
<evidence type="ECO:0000313" key="13">
    <source>
        <dbReference type="EMBL" id="MBU3065512.1"/>
    </source>
</evidence>
<keyword evidence="2" id="KW-1003">Cell membrane</keyword>
<evidence type="ECO:0000313" key="12">
    <source>
        <dbReference type="EMBL" id="MBU3062654.1"/>
    </source>
</evidence>
<feature type="transmembrane region" description="Helical" evidence="9">
    <location>
        <begin position="221"/>
        <end position="242"/>
    </location>
</feature>
<evidence type="ECO:0000256" key="8">
    <source>
        <dbReference type="SAM" id="MobiDB-lite"/>
    </source>
</evidence>
<feature type="transmembrane region" description="Helical" evidence="9">
    <location>
        <begin position="387"/>
        <end position="407"/>
    </location>
</feature>
<feature type="domain" description="Glycosyltransferase RgtA/B/C/D-like" evidence="10">
    <location>
        <begin position="109"/>
        <end position="265"/>
    </location>
</feature>
<dbReference type="PANTHER" id="PTHR33908">
    <property type="entry name" value="MANNOSYLTRANSFERASE YKCB-RELATED"/>
    <property type="match status" value="1"/>
</dbReference>
<evidence type="ECO:0000256" key="9">
    <source>
        <dbReference type="SAM" id="Phobius"/>
    </source>
</evidence>
<feature type="transmembrane region" description="Helical" evidence="9">
    <location>
        <begin position="184"/>
        <end position="201"/>
    </location>
</feature>
<proteinExistence type="predicted"/>
<feature type="transmembrane region" description="Helical" evidence="9">
    <location>
        <begin position="254"/>
        <end position="275"/>
    </location>
</feature>
<keyword evidence="5 9" id="KW-0812">Transmembrane</keyword>
<feature type="compositionally biased region" description="Low complexity" evidence="8">
    <location>
        <begin position="532"/>
        <end position="541"/>
    </location>
</feature>
<accession>A0ABS6B086</accession>
<protein>
    <submittedName>
        <fullName evidence="12">Glycosyltransferase family 39 protein</fullName>
    </submittedName>
</protein>
<evidence type="ECO:0000259" key="11">
    <source>
        <dbReference type="Pfam" id="PF24878"/>
    </source>
</evidence>
<feature type="transmembrane region" description="Helical" evidence="9">
    <location>
        <begin position="419"/>
        <end position="436"/>
    </location>
</feature>
<evidence type="ECO:0000313" key="14">
    <source>
        <dbReference type="Proteomes" id="UP000733379"/>
    </source>
</evidence>
<keyword evidence="4" id="KW-0808">Transferase</keyword>
<feature type="transmembrane region" description="Helical" evidence="9">
    <location>
        <begin position="333"/>
        <end position="350"/>
    </location>
</feature>
<organism evidence="12 14">
    <name type="scientific">Nocardia albiluteola</name>
    <dbReference type="NCBI Taxonomy" id="2842303"/>
    <lineage>
        <taxon>Bacteria</taxon>
        <taxon>Bacillati</taxon>
        <taxon>Actinomycetota</taxon>
        <taxon>Actinomycetes</taxon>
        <taxon>Mycobacteriales</taxon>
        <taxon>Nocardiaceae</taxon>
        <taxon>Nocardia</taxon>
    </lineage>
</organism>
<keyword evidence="6 9" id="KW-1133">Transmembrane helix</keyword>
<feature type="compositionally biased region" description="Low complexity" evidence="8">
    <location>
        <begin position="551"/>
        <end position="562"/>
    </location>
</feature>
<dbReference type="Pfam" id="PF13231">
    <property type="entry name" value="PMT_2"/>
    <property type="match status" value="1"/>
</dbReference>
<evidence type="ECO:0000256" key="1">
    <source>
        <dbReference type="ARBA" id="ARBA00004651"/>
    </source>
</evidence>
<name>A0ABS6B086_9NOCA</name>
<feature type="region of interest" description="Disordered" evidence="8">
    <location>
        <begin position="1"/>
        <end position="24"/>
    </location>
</feature>
<feature type="transmembrane region" description="Helical" evidence="9">
    <location>
        <begin position="157"/>
        <end position="177"/>
    </location>
</feature>
<comment type="subcellular location">
    <subcellularLocation>
        <location evidence="1">Cell membrane</location>
        <topology evidence="1">Multi-pass membrane protein</topology>
    </subcellularLocation>
</comment>
<sequence length="703" mass="71741">MHAGAHRECTGATKLGTTEGPQAGGVTSTLLETVVDVRAPAEPSAGHPRWVRRVTLAALLAATAVLYLWDLGASGWANQFYAAAVQAGSASWKAMLFGSSDAANAITVDKTPGALWVMDISARLFGFNAWSLLVPQALEGVAAVAVLYASVRRVSGHWAGIAAGAALALTPVGALMFRYNNPDALLVLLLTVAAYCMLHAVEKDSAAWWLPLAGVFVGLGFLAKMMQAFVVLPALVVVYLIAAQRPWRQRLLQTMAAAVAMVVSAGWYLALVALWPAGSRPYIGGSQHNSVLELALGYNGVGRLTGNETGGLGNTNFDVGWNRLFSDQMGGQIAWLLPAALLLGAAGLWVTRRAPRTDRTRAALLVWLGWLLVTGGVFSFANGILHPYYTVALAPAIVGSAGVGGALMWRSRSDIRSRIVLAGSLAVTAALASVLLRRTSDWLPWLAPVIAVAAVLGCVLLLVADRLPKAMATVALLLAVTTGLAASAAYSIATVGTTHSGAMPSAGPDGAGWPGGHGGRGGWHGGAGNPVRGNGNAAAFGGAAGSGKARGGSTNSGTAAGSTTGGTTPGGAHGGPGGMFGSSTPSANVVAALKKNASGYTWVAATTGSDNAAGYQLATGDPVMAIGGYNGTDPAPTLQQFETSVAQHKIHYYIAAAMMRGMRGGASSGGSQASDEIAAWVKAHFTPQTIDGTTVYDLTAPLS</sequence>
<feature type="compositionally biased region" description="Gly residues" evidence="8">
    <location>
        <begin position="563"/>
        <end position="580"/>
    </location>
</feature>
<dbReference type="Pfam" id="PF24878">
    <property type="entry name" value="YkcB_C"/>
    <property type="match status" value="1"/>
</dbReference>
<evidence type="ECO:0000256" key="5">
    <source>
        <dbReference type="ARBA" id="ARBA00022692"/>
    </source>
</evidence>
<feature type="transmembrane region" description="Helical" evidence="9">
    <location>
        <begin position="362"/>
        <end position="381"/>
    </location>
</feature>
<feature type="compositionally biased region" description="Polar residues" evidence="8">
    <location>
        <begin position="15"/>
        <end position="24"/>
    </location>
</feature>
<reference evidence="12 14" key="1">
    <citation type="submission" date="2021-06" db="EMBL/GenBank/DDBJ databases">
        <title>Actinomycetes sequencing.</title>
        <authorList>
            <person name="Shan Q."/>
        </authorList>
    </citation>
    <scope>NUCLEOTIDE SEQUENCE [LARGE SCALE GENOMIC DNA]</scope>
    <source>
        <strain evidence="12 14">NEAU-G5</strain>
    </source>
</reference>
<dbReference type="EMBL" id="JAHKNI010000004">
    <property type="protein sequence ID" value="MBU3062654.1"/>
    <property type="molecule type" value="Genomic_DNA"/>
</dbReference>
<evidence type="ECO:0000259" key="10">
    <source>
        <dbReference type="Pfam" id="PF13231"/>
    </source>
</evidence>
<dbReference type="PANTHER" id="PTHR33908:SF3">
    <property type="entry name" value="UNDECAPRENYL PHOSPHATE-ALPHA-4-AMINO-4-DEOXY-L-ARABINOSE ARABINOSYL TRANSFERASE"/>
    <property type="match status" value="1"/>
</dbReference>
<feature type="transmembrane region" description="Helical" evidence="9">
    <location>
        <begin position="127"/>
        <end position="151"/>
    </location>
</feature>
<evidence type="ECO:0000256" key="3">
    <source>
        <dbReference type="ARBA" id="ARBA00022676"/>
    </source>
</evidence>
<keyword evidence="14" id="KW-1185">Reference proteome</keyword>
<dbReference type="InterPro" id="IPR056785">
    <property type="entry name" value="YkcA/B-like_C"/>
</dbReference>